<accession>A0A022WG06</accession>
<gene>
    <name evidence="1" type="ORF">H103_00467</name>
</gene>
<name>A0A022WG06_TRIRU</name>
<reference evidence="1" key="1">
    <citation type="submission" date="2014-02" db="EMBL/GenBank/DDBJ databases">
        <title>The Genome Sequence of Trichophyton rubrum (morphotype fischeri) CBS 288.86.</title>
        <authorList>
            <consortium name="The Broad Institute Genomics Platform"/>
            <person name="Cuomo C.A."/>
            <person name="White T.C."/>
            <person name="Graser Y."/>
            <person name="Martinez-Rossi N."/>
            <person name="Heitman J."/>
            <person name="Young S.K."/>
            <person name="Zeng Q."/>
            <person name="Gargeya S."/>
            <person name="Abouelleil A."/>
            <person name="Alvarado L."/>
            <person name="Chapman S.B."/>
            <person name="Gainer-Dewar J."/>
            <person name="Goldberg J."/>
            <person name="Griggs A."/>
            <person name="Gujja S."/>
            <person name="Hansen M."/>
            <person name="Howarth C."/>
            <person name="Imamovic A."/>
            <person name="Larimer J."/>
            <person name="Martinez D."/>
            <person name="Murphy C."/>
            <person name="Pearson M.D."/>
            <person name="Persinoti G."/>
            <person name="Poon T."/>
            <person name="Priest M."/>
            <person name="Roberts A.D."/>
            <person name="Saif S."/>
            <person name="Shea T.D."/>
            <person name="Sykes S.N."/>
            <person name="Wortman J."/>
            <person name="Nusbaum C."/>
            <person name="Birren B."/>
        </authorList>
    </citation>
    <scope>NUCLEOTIDE SEQUENCE [LARGE SCALE GENOMIC DNA]</scope>
    <source>
        <strain evidence="1">CBS 288.86</strain>
    </source>
</reference>
<dbReference type="HOGENOM" id="CLU_2160220_0_0_1"/>
<proteinExistence type="predicted"/>
<dbReference type="EMBL" id="KK207696">
    <property type="protein sequence ID" value="EZF57234.1"/>
    <property type="molecule type" value="Genomic_DNA"/>
</dbReference>
<dbReference type="Proteomes" id="UP000023758">
    <property type="component" value="Unassembled WGS sequence"/>
</dbReference>
<evidence type="ECO:0000313" key="1">
    <source>
        <dbReference type="EMBL" id="EZF57234.1"/>
    </source>
</evidence>
<protein>
    <submittedName>
        <fullName evidence="1">Uncharacterized protein</fullName>
    </submittedName>
</protein>
<sequence length="111" mass="13053">MPVTRQEPRRSVLRCNQFRPSAKCERFLLQFFFRPFPTSTRFKAYNSSHILTVECTIPKIDLHIRGRSFSFEGFPLFSPPSWEIPLEEGSRISTVYPLLYLHDLDQLNSSQ</sequence>
<organism evidence="1">
    <name type="scientific">Trichophyton rubrum CBS 288.86</name>
    <dbReference type="NCBI Taxonomy" id="1215330"/>
    <lineage>
        <taxon>Eukaryota</taxon>
        <taxon>Fungi</taxon>
        <taxon>Dikarya</taxon>
        <taxon>Ascomycota</taxon>
        <taxon>Pezizomycotina</taxon>
        <taxon>Eurotiomycetes</taxon>
        <taxon>Eurotiomycetidae</taxon>
        <taxon>Onygenales</taxon>
        <taxon>Arthrodermataceae</taxon>
        <taxon>Trichophyton</taxon>
    </lineage>
</organism>
<dbReference type="AlphaFoldDB" id="A0A022WG06"/>